<reference evidence="1" key="1">
    <citation type="submission" date="2021-01" db="EMBL/GenBank/DDBJ databases">
        <authorList>
            <person name="Sun Q."/>
        </authorList>
    </citation>
    <scope>NUCLEOTIDE SEQUENCE</scope>
    <source>
        <strain evidence="1">YIM B02566</strain>
    </source>
</reference>
<organism evidence="1 2">
    <name type="scientific">Taklimakanibacter albus</name>
    <dbReference type="NCBI Taxonomy" id="2800327"/>
    <lineage>
        <taxon>Bacteria</taxon>
        <taxon>Pseudomonadati</taxon>
        <taxon>Pseudomonadota</taxon>
        <taxon>Alphaproteobacteria</taxon>
        <taxon>Hyphomicrobiales</taxon>
        <taxon>Aestuariivirgaceae</taxon>
        <taxon>Taklimakanibacter</taxon>
    </lineage>
</organism>
<proteinExistence type="predicted"/>
<dbReference type="EMBL" id="JAENHL010000008">
    <property type="protein sequence ID" value="MBK1870050.1"/>
    <property type="molecule type" value="Genomic_DNA"/>
</dbReference>
<evidence type="ECO:0000313" key="1">
    <source>
        <dbReference type="EMBL" id="MBK1870050.1"/>
    </source>
</evidence>
<gene>
    <name evidence="1" type="ORF">JHL16_27035</name>
</gene>
<comment type="caution">
    <text evidence="1">The sequence shown here is derived from an EMBL/GenBank/DDBJ whole genome shotgun (WGS) entry which is preliminary data.</text>
</comment>
<sequence length="112" mass="12752">MTLRRMLLSAFALTGWLLAGLLGFLLYNILFRPFDDPISLAGRHTEELLALHERYDQTNQFITWLEMYHGEAPGHQVMISFIQWATVNTAAAEDLMARLPSAPMLTERLAFA</sequence>
<protein>
    <submittedName>
        <fullName evidence="1">Uncharacterized protein</fullName>
    </submittedName>
</protein>
<dbReference type="Proteomes" id="UP000616151">
    <property type="component" value="Unassembled WGS sequence"/>
</dbReference>
<keyword evidence="2" id="KW-1185">Reference proteome</keyword>
<evidence type="ECO:0000313" key="2">
    <source>
        <dbReference type="Proteomes" id="UP000616151"/>
    </source>
</evidence>
<accession>A0ACC5RBK3</accession>
<name>A0ACC5RBK3_9HYPH</name>